<dbReference type="OrthoDB" id="4369127at2759"/>
<evidence type="ECO:0000313" key="2">
    <source>
        <dbReference type="Proteomes" id="UP000663882"/>
    </source>
</evidence>
<accession>A0A815C3J3</accession>
<dbReference type="Gene3D" id="3.30.70.270">
    <property type="match status" value="1"/>
</dbReference>
<proteinExistence type="predicted"/>
<dbReference type="InterPro" id="IPR043502">
    <property type="entry name" value="DNA/RNA_pol_sf"/>
</dbReference>
<dbReference type="SUPFAM" id="SSF56672">
    <property type="entry name" value="DNA/RNA polymerases"/>
    <property type="match status" value="1"/>
</dbReference>
<dbReference type="PANTHER" id="PTHR33064:SF37">
    <property type="entry name" value="RIBONUCLEASE H"/>
    <property type="match status" value="1"/>
</dbReference>
<sequence>MLKNKQIRALRSQYSAPVLLIKICDGISINYLGHTISFNGTKPLQDRIEKILSIPQPTYLKQANAFIGAIGWYRKYIKDYAKLAAPILAVTNLITRNKYKFKWDTPKCEASDQLKNILITEPLF</sequence>
<protein>
    <recommendedName>
        <fullName evidence="3">Reverse transcriptase/retrotransposon-derived protein RNase H-like domain-containing protein</fullName>
    </recommendedName>
</protein>
<dbReference type="InterPro" id="IPR043128">
    <property type="entry name" value="Rev_trsase/Diguanyl_cyclase"/>
</dbReference>
<dbReference type="PANTHER" id="PTHR33064">
    <property type="entry name" value="POL PROTEIN"/>
    <property type="match status" value="1"/>
</dbReference>
<evidence type="ECO:0008006" key="3">
    <source>
        <dbReference type="Google" id="ProtNLM"/>
    </source>
</evidence>
<reference evidence="1" key="1">
    <citation type="submission" date="2021-02" db="EMBL/GenBank/DDBJ databases">
        <authorList>
            <person name="Nowell W R."/>
        </authorList>
    </citation>
    <scope>NUCLEOTIDE SEQUENCE</scope>
</reference>
<dbReference type="Proteomes" id="UP000663882">
    <property type="component" value="Unassembled WGS sequence"/>
</dbReference>
<evidence type="ECO:0000313" key="1">
    <source>
        <dbReference type="EMBL" id="CAF1278708.1"/>
    </source>
</evidence>
<dbReference type="EMBL" id="CAJNOO010002557">
    <property type="protein sequence ID" value="CAF1278708.1"/>
    <property type="molecule type" value="Genomic_DNA"/>
</dbReference>
<gene>
    <name evidence="1" type="ORF">RFH988_LOCUS28581</name>
</gene>
<name>A0A815C3J3_9BILA</name>
<dbReference type="AlphaFoldDB" id="A0A815C3J3"/>
<comment type="caution">
    <text evidence="1">The sequence shown here is derived from an EMBL/GenBank/DDBJ whole genome shotgun (WGS) entry which is preliminary data.</text>
</comment>
<dbReference type="InterPro" id="IPR051320">
    <property type="entry name" value="Viral_Replic_Matur_Polypro"/>
</dbReference>
<organism evidence="1 2">
    <name type="scientific">Rotaria sordida</name>
    <dbReference type="NCBI Taxonomy" id="392033"/>
    <lineage>
        <taxon>Eukaryota</taxon>
        <taxon>Metazoa</taxon>
        <taxon>Spiralia</taxon>
        <taxon>Gnathifera</taxon>
        <taxon>Rotifera</taxon>
        <taxon>Eurotatoria</taxon>
        <taxon>Bdelloidea</taxon>
        <taxon>Philodinida</taxon>
        <taxon>Philodinidae</taxon>
        <taxon>Rotaria</taxon>
    </lineage>
</organism>